<accession>A0A830FJC5</accession>
<name>A0A830FJC5_9EURY</name>
<comment type="caution">
    <text evidence="2">The sequence shown here is derived from an EMBL/GenBank/DDBJ whole genome shotgun (WGS) entry which is preliminary data.</text>
</comment>
<dbReference type="Pfam" id="PF10069">
    <property type="entry name" value="DICT"/>
    <property type="match status" value="1"/>
</dbReference>
<dbReference type="RefSeq" id="WP_188978270.1">
    <property type="nucleotide sequence ID" value="NZ_BMPG01000002.1"/>
</dbReference>
<reference evidence="2" key="2">
    <citation type="submission" date="2020-09" db="EMBL/GenBank/DDBJ databases">
        <authorList>
            <person name="Sun Q."/>
            <person name="Ohkuma M."/>
        </authorList>
    </citation>
    <scope>NUCLEOTIDE SEQUENCE</scope>
    <source>
        <strain evidence="2">JCM 19596</strain>
    </source>
</reference>
<dbReference type="PIRSF" id="PIRSF030471">
    <property type="entry name" value="STR_Vng0742h_prd"/>
    <property type="match status" value="1"/>
</dbReference>
<reference evidence="2" key="1">
    <citation type="journal article" date="2014" name="Int. J. Syst. Evol. Microbiol.">
        <title>Complete genome sequence of Corynebacterium casei LMG S-19264T (=DSM 44701T), isolated from a smear-ripened cheese.</title>
        <authorList>
            <consortium name="US DOE Joint Genome Institute (JGI-PGF)"/>
            <person name="Walter F."/>
            <person name="Albersmeier A."/>
            <person name="Kalinowski J."/>
            <person name="Ruckert C."/>
        </authorList>
    </citation>
    <scope>NUCLEOTIDE SEQUENCE</scope>
    <source>
        <strain evidence="2">JCM 19596</strain>
    </source>
</reference>
<evidence type="ECO:0000313" key="3">
    <source>
        <dbReference type="Proteomes" id="UP000607197"/>
    </source>
</evidence>
<proteinExistence type="predicted"/>
<dbReference type="Proteomes" id="UP000607197">
    <property type="component" value="Unassembled WGS sequence"/>
</dbReference>
<evidence type="ECO:0000259" key="1">
    <source>
        <dbReference type="Pfam" id="PF10069"/>
    </source>
</evidence>
<dbReference type="OrthoDB" id="198447at2157"/>
<feature type="domain" description="DICT" evidence="1">
    <location>
        <begin position="102"/>
        <end position="205"/>
    </location>
</feature>
<gene>
    <name evidence="2" type="ORF">GCM10009039_18850</name>
</gene>
<dbReference type="EMBL" id="BMPG01000002">
    <property type="protein sequence ID" value="GGL60852.1"/>
    <property type="molecule type" value="Genomic_DNA"/>
</dbReference>
<protein>
    <recommendedName>
        <fullName evidence="1">DICT domain-containing protein</fullName>
    </recommendedName>
</protein>
<sequence length="234" mass="25470">MRPGLRDVIDAVRARERTLTVYASDASLADALRAHFASQNVRVRHEPLESGVPRVEVSERGRVRATVDASSVSDFVADDPPLKRVGEDVAYREILEAVDDATFTACDVDAMLHASREIEDRAWRADRGTLAAGFQFPAAFEAQRHTYEVLASGGLDVHVFVPGGLDDPVDEVTVHEAAARRVDPWFVLYDGGGERPQKSALLAEEGVLGQFYGVLTYDPGLVDDAFAALDLPHG</sequence>
<keyword evidence="3" id="KW-1185">Reference proteome</keyword>
<dbReference type="AlphaFoldDB" id="A0A830FJC5"/>
<evidence type="ECO:0000313" key="2">
    <source>
        <dbReference type="EMBL" id="GGL60852.1"/>
    </source>
</evidence>
<organism evidence="2 3">
    <name type="scientific">Halocalculus aciditolerans</name>
    <dbReference type="NCBI Taxonomy" id="1383812"/>
    <lineage>
        <taxon>Archaea</taxon>
        <taxon>Methanobacteriati</taxon>
        <taxon>Methanobacteriota</taxon>
        <taxon>Stenosarchaea group</taxon>
        <taxon>Halobacteria</taxon>
        <taxon>Halobacteriales</taxon>
        <taxon>Halobacteriaceae</taxon>
        <taxon>Halocalculus</taxon>
    </lineage>
</organism>
<dbReference type="InterPro" id="IPR016954">
    <property type="entry name" value="Uncharacterised_Vng0742h"/>
</dbReference>
<dbReference type="InterPro" id="IPR019278">
    <property type="entry name" value="DICT_dom"/>
</dbReference>